<protein>
    <submittedName>
        <fullName evidence="1">Uncharacterized protein</fullName>
    </submittedName>
</protein>
<dbReference type="Proteomes" id="UP000218164">
    <property type="component" value="Unassembled WGS sequence"/>
</dbReference>
<proteinExistence type="predicted"/>
<dbReference type="EMBL" id="LMVP01000235">
    <property type="protein sequence ID" value="PAV12484.1"/>
    <property type="molecule type" value="Genomic_DNA"/>
</dbReference>
<accession>A0A2A2HTC8</accession>
<dbReference type="AlphaFoldDB" id="A0A2A2HTC8"/>
<gene>
    <name evidence="1" type="ORF">ASJ81_06265</name>
</gene>
<evidence type="ECO:0000313" key="2">
    <source>
        <dbReference type="Proteomes" id="UP000218164"/>
    </source>
</evidence>
<comment type="caution">
    <text evidence="1">The sequence shown here is derived from an EMBL/GenBank/DDBJ whole genome shotgun (WGS) entry which is preliminary data.</text>
</comment>
<keyword evidence="2" id="KW-1185">Reference proteome</keyword>
<organism evidence="1 2">
    <name type="scientific">Methanosarcina spelaei</name>
    <dbReference type="NCBI Taxonomy" id="1036679"/>
    <lineage>
        <taxon>Archaea</taxon>
        <taxon>Methanobacteriati</taxon>
        <taxon>Methanobacteriota</taxon>
        <taxon>Stenosarchaea group</taxon>
        <taxon>Methanomicrobia</taxon>
        <taxon>Methanosarcinales</taxon>
        <taxon>Methanosarcinaceae</taxon>
        <taxon>Methanosarcina</taxon>
    </lineage>
</organism>
<evidence type="ECO:0000313" key="1">
    <source>
        <dbReference type="EMBL" id="PAV12484.1"/>
    </source>
</evidence>
<name>A0A2A2HTC8_9EURY</name>
<sequence>MALTLDDNMNEKNIYLKEKVKPITSELMYKELNENEIVDILSKYFYNVEESQKDFYKIFLRGLRFSFDSENPIHTAGIFYKNSVKLSPNVNYAFSSRLAKMFKNMIMGKSSTGIRIENYTDFCDITEKFVENFEIKPPSHNSILKAIIEDEKFLRRIVEDFSYYKKIEDIFSQSDYSCLGDLDNELMLRLEDELSKLEINKIFIVNEERIECVNLRIQQIEKKIEYITQKWA</sequence>
<reference evidence="1 2" key="1">
    <citation type="journal article" date="2017" name="BMC Genomics">
        <title>Genomic analysis of methanogenic archaea reveals a shift towards energy conservation.</title>
        <authorList>
            <person name="Gilmore S.P."/>
            <person name="Henske J.K."/>
            <person name="Sexton J.A."/>
            <person name="Solomon K.V."/>
            <person name="Seppala S."/>
            <person name="Yoo J.I."/>
            <person name="Huyett L.M."/>
            <person name="Pressman A."/>
            <person name="Cogan J.Z."/>
            <person name="Kivenson V."/>
            <person name="Peng X."/>
            <person name="Tan Y."/>
            <person name="Valentine D.L."/>
            <person name="O'Malley M.A."/>
        </authorList>
    </citation>
    <scope>NUCLEOTIDE SEQUENCE [LARGE SCALE GENOMIC DNA]</scope>
    <source>
        <strain evidence="1 2">MC-15</strain>
    </source>
</reference>